<dbReference type="Proteomes" id="UP000799444">
    <property type="component" value="Unassembled WGS sequence"/>
</dbReference>
<sequence length="525" mass="59461">MDILRHLRDGAKLSARDRQPTKVLSLLSFVDELLLSIISHIDSHSSLCNLASTCSRMQGLVEPFIWPNLLIRSGHHAVYVNDALTKRPERLSMVRDLSIRYHYTVEEGIEILDRVLPYMEKLRFLHIESPCPNNDPWRNDIDTFESSTRVDYKSLFTPLLNFKVPSHNLPALQSFTLHGHGPTDTAFDFGDLVAVFFHPTLRSINLSCTNFNTNVAASDIPPEKLKSTALQYLTFIECNVYVSLLDYVLRLPKALKELSIGERLYVFQSCIPTDEPRTSDPLFLDALQHQADSLTVLKHIGGTSAFLRPRITNSEGAAKLRNLKTLRHLDLGLESSLIQYLRIGGCPSSLQTLRLSDEALASSGYHQQELFTVVMRDIYTLVIEKMSSAINVDICFAHTPEHRGLHNAWGGPEAGQQNRNVVYKLARALKSRTCKLRVFGQRFPRDYAFIPPYMYGEDMPTEELQYDSDRPWTFKGVSWQAADDDEGRYCTACADEGQDCVLGSIDQPCQRCLQRGRVCSYAARL</sequence>
<evidence type="ECO:0000313" key="1">
    <source>
        <dbReference type="EMBL" id="KAF2732286.1"/>
    </source>
</evidence>
<evidence type="ECO:0000313" key="2">
    <source>
        <dbReference type="Proteomes" id="UP000799444"/>
    </source>
</evidence>
<dbReference type="OrthoDB" id="2522477at2759"/>
<accession>A0A9P4V0L4</accession>
<organism evidence="1 2">
    <name type="scientific">Polyplosphaeria fusca</name>
    <dbReference type="NCBI Taxonomy" id="682080"/>
    <lineage>
        <taxon>Eukaryota</taxon>
        <taxon>Fungi</taxon>
        <taxon>Dikarya</taxon>
        <taxon>Ascomycota</taxon>
        <taxon>Pezizomycotina</taxon>
        <taxon>Dothideomycetes</taxon>
        <taxon>Pleosporomycetidae</taxon>
        <taxon>Pleosporales</taxon>
        <taxon>Tetraplosphaeriaceae</taxon>
        <taxon>Polyplosphaeria</taxon>
    </lineage>
</organism>
<gene>
    <name evidence="1" type="ORF">EJ04DRAFT_497096</name>
</gene>
<dbReference type="SUPFAM" id="SSF52047">
    <property type="entry name" value="RNI-like"/>
    <property type="match status" value="1"/>
</dbReference>
<name>A0A9P4V0L4_9PLEO</name>
<keyword evidence="2" id="KW-1185">Reference proteome</keyword>
<evidence type="ECO:0008006" key="3">
    <source>
        <dbReference type="Google" id="ProtNLM"/>
    </source>
</evidence>
<dbReference type="InterPro" id="IPR032675">
    <property type="entry name" value="LRR_dom_sf"/>
</dbReference>
<dbReference type="EMBL" id="ML996179">
    <property type="protein sequence ID" value="KAF2732286.1"/>
    <property type="molecule type" value="Genomic_DNA"/>
</dbReference>
<reference evidence="1" key="1">
    <citation type="journal article" date="2020" name="Stud. Mycol.">
        <title>101 Dothideomycetes genomes: a test case for predicting lifestyles and emergence of pathogens.</title>
        <authorList>
            <person name="Haridas S."/>
            <person name="Albert R."/>
            <person name="Binder M."/>
            <person name="Bloem J."/>
            <person name="Labutti K."/>
            <person name="Salamov A."/>
            <person name="Andreopoulos B."/>
            <person name="Baker S."/>
            <person name="Barry K."/>
            <person name="Bills G."/>
            <person name="Bluhm B."/>
            <person name="Cannon C."/>
            <person name="Castanera R."/>
            <person name="Culley D."/>
            <person name="Daum C."/>
            <person name="Ezra D."/>
            <person name="Gonzalez J."/>
            <person name="Henrissat B."/>
            <person name="Kuo A."/>
            <person name="Liang C."/>
            <person name="Lipzen A."/>
            <person name="Lutzoni F."/>
            <person name="Magnuson J."/>
            <person name="Mondo S."/>
            <person name="Nolan M."/>
            <person name="Ohm R."/>
            <person name="Pangilinan J."/>
            <person name="Park H.-J."/>
            <person name="Ramirez L."/>
            <person name="Alfaro M."/>
            <person name="Sun H."/>
            <person name="Tritt A."/>
            <person name="Yoshinaga Y."/>
            <person name="Zwiers L.-H."/>
            <person name="Turgeon B."/>
            <person name="Goodwin S."/>
            <person name="Spatafora J."/>
            <person name="Crous P."/>
            <person name="Grigoriev I."/>
        </authorList>
    </citation>
    <scope>NUCLEOTIDE SEQUENCE</scope>
    <source>
        <strain evidence="1">CBS 125425</strain>
    </source>
</reference>
<dbReference type="AlphaFoldDB" id="A0A9P4V0L4"/>
<dbReference type="SUPFAM" id="SSF81383">
    <property type="entry name" value="F-box domain"/>
    <property type="match status" value="1"/>
</dbReference>
<protein>
    <recommendedName>
        <fullName evidence="3">F-box domain-containing protein</fullName>
    </recommendedName>
</protein>
<dbReference type="Gene3D" id="3.80.10.10">
    <property type="entry name" value="Ribonuclease Inhibitor"/>
    <property type="match status" value="1"/>
</dbReference>
<proteinExistence type="predicted"/>
<dbReference type="InterPro" id="IPR036047">
    <property type="entry name" value="F-box-like_dom_sf"/>
</dbReference>
<comment type="caution">
    <text evidence="1">The sequence shown here is derived from an EMBL/GenBank/DDBJ whole genome shotgun (WGS) entry which is preliminary data.</text>
</comment>